<name>A0ABR1XPH8_9PEZI</name>
<reference evidence="1 2" key="1">
    <citation type="journal article" date="2022" name="G3 (Bethesda)">
        <title>Enemy or ally: a genomic approach to elucidate the lifestyle of Phyllosticta citrichinaensis.</title>
        <authorList>
            <person name="Buijs V.A."/>
            <person name="Groenewald J.Z."/>
            <person name="Haridas S."/>
            <person name="LaButti K.M."/>
            <person name="Lipzen A."/>
            <person name="Martin F.M."/>
            <person name="Barry K."/>
            <person name="Grigoriev I.V."/>
            <person name="Crous P.W."/>
            <person name="Seidl M.F."/>
        </authorList>
    </citation>
    <scope>NUCLEOTIDE SEQUENCE [LARGE SCALE GENOMIC DNA]</scope>
    <source>
        <strain evidence="1 2">CBS 129764</strain>
    </source>
</reference>
<accession>A0ABR1XPH8</accession>
<dbReference type="EMBL" id="JBBWUH010000007">
    <property type="protein sequence ID" value="KAK8162054.1"/>
    <property type="molecule type" value="Genomic_DNA"/>
</dbReference>
<sequence length="204" mass="22477">MSSMNIAKTTGLPLDWDDDFEELCINAPQTNLELAALTATKESPQDDSWVLMNKPNHSINFVYTLNIVSDQNEAQQPQIPEGTVPNAIALHTTPGAATPDTKCESVTLISSRESEQKCDKNLENTAPHATLYTTFCNTLGATRQDIEDQAYNKASATEVPLGSEEETKELEQSRNTPATIIDMVKSVGMFLWDCWDELPLILTA</sequence>
<evidence type="ECO:0000313" key="2">
    <source>
        <dbReference type="Proteomes" id="UP001456524"/>
    </source>
</evidence>
<gene>
    <name evidence="1" type="ORF">IWX90DRAFT_488546</name>
</gene>
<evidence type="ECO:0000313" key="1">
    <source>
        <dbReference type="EMBL" id="KAK8162054.1"/>
    </source>
</evidence>
<dbReference type="Proteomes" id="UP001456524">
    <property type="component" value="Unassembled WGS sequence"/>
</dbReference>
<keyword evidence="2" id="KW-1185">Reference proteome</keyword>
<protein>
    <submittedName>
        <fullName evidence="1">Uncharacterized protein</fullName>
    </submittedName>
</protein>
<organism evidence="1 2">
    <name type="scientific">Phyllosticta citrichinensis</name>
    <dbReference type="NCBI Taxonomy" id="1130410"/>
    <lineage>
        <taxon>Eukaryota</taxon>
        <taxon>Fungi</taxon>
        <taxon>Dikarya</taxon>
        <taxon>Ascomycota</taxon>
        <taxon>Pezizomycotina</taxon>
        <taxon>Dothideomycetes</taxon>
        <taxon>Dothideomycetes incertae sedis</taxon>
        <taxon>Botryosphaeriales</taxon>
        <taxon>Phyllostictaceae</taxon>
        <taxon>Phyllosticta</taxon>
    </lineage>
</organism>
<comment type="caution">
    <text evidence="1">The sequence shown here is derived from an EMBL/GenBank/DDBJ whole genome shotgun (WGS) entry which is preliminary data.</text>
</comment>
<proteinExistence type="predicted"/>